<dbReference type="Proteomes" id="UP001194714">
    <property type="component" value="Unassembled WGS sequence"/>
</dbReference>
<accession>A0ABS0AZY8</accession>
<dbReference type="RefSeq" id="WP_194848009.1">
    <property type="nucleotide sequence ID" value="NZ_JAAEJV010000035.1"/>
</dbReference>
<evidence type="ECO:0000313" key="4">
    <source>
        <dbReference type="Proteomes" id="UP001194714"/>
    </source>
</evidence>
<dbReference type="EMBL" id="JAAEJV010000035">
    <property type="protein sequence ID" value="MBF5059702.1"/>
    <property type="molecule type" value="Genomic_DNA"/>
</dbReference>
<comment type="caution">
    <text evidence="3">The sequence shown here is derived from an EMBL/GenBank/DDBJ whole genome shotgun (WGS) entry which is preliminary data.</text>
</comment>
<keyword evidence="1" id="KW-0812">Transmembrane</keyword>
<sequence length="233" mass="27089">MYYRLMPHCRICYFQSDLILLDLKKDKYHVIEKELASKLIDCLSQPVDKDRPFSKELSDALHKFQRLKILSHSVSKTPEVIPQKNNLPGANVDWRIERHSLDTKLPLRLKFKALGSLIWVYMLLYCFGFYRLILWVQKKKSRRPLSKSPYYDVTTLSHALNQACFYFPIRVKCLEWATAYTLLALRYGWECTLNIGVQNQPFSAHAWAEVGGSVIADNPLMSKHLPVILQEGA</sequence>
<protein>
    <recommendedName>
        <fullName evidence="2">Microcin J25-processing protein McjB C-terminal domain-containing protein</fullName>
    </recommendedName>
</protein>
<keyword evidence="1" id="KW-0472">Membrane</keyword>
<name>A0ABS0AZY8_9BACT</name>
<dbReference type="InterPro" id="IPR032708">
    <property type="entry name" value="McjB_C"/>
</dbReference>
<keyword evidence="4" id="KW-1185">Reference proteome</keyword>
<dbReference type="Pfam" id="PF13471">
    <property type="entry name" value="Transglut_core3"/>
    <property type="match status" value="1"/>
</dbReference>
<organism evidence="3 4">
    <name type="scientific">Candidatus Neptunichlamydia vexilliferae</name>
    <dbReference type="NCBI Taxonomy" id="1651774"/>
    <lineage>
        <taxon>Bacteria</taxon>
        <taxon>Pseudomonadati</taxon>
        <taxon>Chlamydiota</taxon>
        <taxon>Chlamydiia</taxon>
        <taxon>Parachlamydiales</taxon>
        <taxon>Simkaniaceae</taxon>
        <taxon>Candidatus Neptunichlamydia</taxon>
    </lineage>
</organism>
<proteinExistence type="predicted"/>
<feature type="domain" description="Microcin J25-processing protein McjB C-terminal" evidence="2">
    <location>
        <begin position="129"/>
        <end position="228"/>
    </location>
</feature>
<keyword evidence="1" id="KW-1133">Transmembrane helix</keyword>
<gene>
    <name evidence="3" type="ORF">NEPTK9_001218</name>
</gene>
<evidence type="ECO:0000256" key="1">
    <source>
        <dbReference type="SAM" id="Phobius"/>
    </source>
</evidence>
<feature type="transmembrane region" description="Helical" evidence="1">
    <location>
        <begin position="113"/>
        <end position="133"/>
    </location>
</feature>
<evidence type="ECO:0000313" key="3">
    <source>
        <dbReference type="EMBL" id="MBF5059702.1"/>
    </source>
</evidence>
<reference evidence="3 4" key="1">
    <citation type="submission" date="2020-01" db="EMBL/GenBank/DDBJ databases">
        <title>Draft genome sequence of Cand. Neptunochlamydia vexilliferae K9.</title>
        <authorList>
            <person name="Schulz F."/>
            <person name="Koestlbacher S."/>
            <person name="Wascher F."/>
            <person name="Pizzetti I."/>
            <person name="Horn M."/>
        </authorList>
    </citation>
    <scope>NUCLEOTIDE SEQUENCE [LARGE SCALE GENOMIC DNA]</scope>
    <source>
        <strain evidence="3 4">K9</strain>
    </source>
</reference>
<dbReference type="InterPro" id="IPR053521">
    <property type="entry name" value="McjB-like"/>
</dbReference>
<dbReference type="NCBIfam" id="NF033537">
    <property type="entry name" value="lasso_biosyn_B2"/>
    <property type="match status" value="1"/>
</dbReference>
<evidence type="ECO:0000259" key="2">
    <source>
        <dbReference type="Pfam" id="PF13471"/>
    </source>
</evidence>